<proteinExistence type="predicted"/>
<sequence length="237" mass="26583">MRRRGTRVEQDQVPHDFAILGRASERVAPELTSAPRLQQQSLTLTYLARSGWRINSRGVVKKISSRDIPLSGLDGTTSRGVDTVSASWTSNEISYQDRWARVDHRVRERLYDYPEEAGSSNVLSTTKIDTGVLAWQTMPHRFDQSKIISRQLSPGHSEAPSGRMQLVNRAVLRVDLTDDQTGGDGSFTGNQQSCHAARSDKELMMSSRTHQRSILSCLCGVQESTKEVFYKARSQED</sequence>
<comment type="caution">
    <text evidence="1">The sequence shown here is derived from an EMBL/GenBank/DDBJ whole genome shotgun (WGS) entry which is preliminary data.</text>
</comment>
<name>A0AAE1AZ79_9GAST</name>
<evidence type="ECO:0000313" key="2">
    <source>
        <dbReference type="Proteomes" id="UP001283361"/>
    </source>
</evidence>
<organism evidence="1 2">
    <name type="scientific">Elysia crispata</name>
    <name type="common">lettuce slug</name>
    <dbReference type="NCBI Taxonomy" id="231223"/>
    <lineage>
        <taxon>Eukaryota</taxon>
        <taxon>Metazoa</taxon>
        <taxon>Spiralia</taxon>
        <taxon>Lophotrochozoa</taxon>
        <taxon>Mollusca</taxon>
        <taxon>Gastropoda</taxon>
        <taxon>Heterobranchia</taxon>
        <taxon>Euthyneura</taxon>
        <taxon>Panpulmonata</taxon>
        <taxon>Sacoglossa</taxon>
        <taxon>Placobranchoidea</taxon>
        <taxon>Plakobranchidae</taxon>
        <taxon>Elysia</taxon>
    </lineage>
</organism>
<protein>
    <submittedName>
        <fullName evidence="1">Uncharacterized protein</fullName>
    </submittedName>
</protein>
<gene>
    <name evidence="1" type="ORF">RRG08_057833</name>
</gene>
<reference evidence="1" key="1">
    <citation type="journal article" date="2023" name="G3 (Bethesda)">
        <title>A reference genome for the long-term kleptoplast-retaining sea slug Elysia crispata morphotype clarki.</title>
        <authorList>
            <person name="Eastman K.E."/>
            <person name="Pendleton A.L."/>
            <person name="Shaikh M.A."/>
            <person name="Suttiyut T."/>
            <person name="Ogas R."/>
            <person name="Tomko P."/>
            <person name="Gavelis G."/>
            <person name="Widhalm J.R."/>
            <person name="Wisecaver J.H."/>
        </authorList>
    </citation>
    <scope>NUCLEOTIDE SEQUENCE</scope>
    <source>
        <strain evidence="1">ECLA1</strain>
    </source>
</reference>
<dbReference type="Proteomes" id="UP001283361">
    <property type="component" value="Unassembled WGS sequence"/>
</dbReference>
<dbReference type="EMBL" id="JAWDGP010000872">
    <property type="protein sequence ID" value="KAK3796582.1"/>
    <property type="molecule type" value="Genomic_DNA"/>
</dbReference>
<keyword evidence="2" id="KW-1185">Reference proteome</keyword>
<dbReference type="AlphaFoldDB" id="A0AAE1AZ79"/>
<accession>A0AAE1AZ79</accession>
<evidence type="ECO:0000313" key="1">
    <source>
        <dbReference type="EMBL" id="KAK3796582.1"/>
    </source>
</evidence>